<dbReference type="EMBL" id="BOSE01000001">
    <property type="protein sequence ID" value="GIP14834.1"/>
    <property type="molecule type" value="Genomic_DNA"/>
</dbReference>
<name>A0A919YMK8_9BACL</name>
<dbReference type="GO" id="GO:0016810">
    <property type="term" value="F:hydrolase activity, acting on carbon-nitrogen (but not peptide) bonds"/>
    <property type="evidence" value="ECO:0007669"/>
    <property type="project" value="InterPro"/>
</dbReference>
<keyword evidence="6" id="KW-1185">Reference proteome</keyword>
<dbReference type="PANTHER" id="PTHR34216">
    <property type="match status" value="1"/>
</dbReference>
<dbReference type="Proteomes" id="UP000683139">
    <property type="component" value="Unassembled WGS sequence"/>
</dbReference>
<dbReference type="GO" id="GO:0005576">
    <property type="term" value="C:extracellular region"/>
    <property type="evidence" value="ECO:0007669"/>
    <property type="project" value="UniProtKB-SubCell"/>
</dbReference>
<evidence type="ECO:0000313" key="5">
    <source>
        <dbReference type="EMBL" id="GIP14834.1"/>
    </source>
</evidence>
<dbReference type="Pfam" id="PF01522">
    <property type="entry name" value="Polysacc_deac_1"/>
    <property type="match status" value="1"/>
</dbReference>
<keyword evidence="2" id="KW-0732">Signal</keyword>
<dbReference type="SUPFAM" id="SSF88713">
    <property type="entry name" value="Glycoside hydrolase/deacetylase"/>
    <property type="match status" value="1"/>
</dbReference>
<feature type="domain" description="NodB homology" evidence="4">
    <location>
        <begin position="112"/>
        <end position="194"/>
    </location>
</feature>
<evidence type="ECO:0000259" key="4">
    <source>
        <dbReference type="Pfam" id="PF01522"/>
    </source>
</evidence>
<dbReference type="GO" id="GO:0005975">
    <property type="term" value="P:carbohydrate metabolic process"/>
    <property type="evidence" value="ECO:0007669"/>
    <property type="project" value="InterPro"/>
</dbReference>
<organism evidence="5 6">
    <name type="scientific">Paenibacillus montaniterrae</name>
    <dbReference type="NCBI Taxonomy" id="429341"/>
    <lineage>
        <taxon>Bacteria</taxon>
        <taxon>Bacillati</taxon>
        <taxon>Bacillota</taxon>
        <taxon>Bacilli</taxon>
        <taxon>Bacillales</taxon>
        <taxon>Paenibacillaceae</taxon>
        <taxon>Paenibacillus</taxon>
    </lineage>
</organism>
<dbReference type="Gene3D" id="3.20.20.370">
    <property type="entry name" value="Glycoside hydrolase/deacetylase"/>
    <property type="match status" value="1"/>
</dbReference>
<reference evidence="5" key="1">
    <citation type="submission" date="2021-03" db="EMBL/GenBank/DDBJ databases">
        <title>Antimicrobial resistance genes in bacteria isolated from Japanese honey, and their potential for conferring macrolide and lincosamide resistance in the American foulbrood pathogen Paenibacillus larvae.</title>
        <authorList>
            <person name="Okamoto M."/>
            <person name="Kumagai M."/>
            <person name="Kanamori H."/>
            <person name="Takamatsu D."/>
        </authorList>
    </citation>
    <scope>NUCLEOTIDE SEQUENCE</scope>
    <source>
        <strain evidence="5">J40TS1</strain>
    </source>
</reference>
<evidence type="ECO:0000256" key="2">
    <source>
        <dbReference type="ARBA" id="ARBA00022729"/>
    </source>
</evidence>
<sequence>MSRRTAKVNKFVKRKNRRKLIRTILQFIVLIAVGYWIVNALTTINEYEEGDRASWSNTKQFIAVSYFGVARSATSDHMAKAELGAQLKALKDHGYETISQQDIIDFYEKGSPLPDKALYLAFEDGRNDSALFSTKLLEKYNYKATMLSYASKMGSKQGKFLQPKELLSMTKKGFWELGSNGYRLAYINILDKDERYFPLLTQEEFYNKQDAFYYTHYLMDYIRDVYDIPLETKTEMQERIQFDYDEMERIYTSKLGYVPGTYMIMHADTLYNGMESAVEEVNDRNIRELFNLHFNREGKLLNTAGADRYDLTRVQPAPYWRTNHLLMKLSLDIGEDVSFVLGDEQEAEAWDIDGGVAEFQPEEIALTTRPGEAATMKLKDLKHADNFSLKLTIGGHSSGVQLVKLGAAADGSVKLQLRVENEHVYVEQLYANGEVERLLGVRGKDAALGDIPVELQMVNGQMTVAIDNELVMEQEQIDPAITNWNMELEAYSLQEENRWEDEGDHIYDGVFKAITLSNLDSNGQVTEQVYSNKLEAWDKLVFTIKSTYNSLIDWAIVTF</sequence>
<gene>
    <name evidence="5" type="ORF">J40TS1_04760</name>
</gene>
<dbReference type="InterPro" id="IPR002509">
    <property type="entry name" value="NODB_dom"/>
</dbReference>
<feature type="transmembrane region" description="Helical" evidence="3">
    <location>
        <begin position="20"/>
        <end position="38"/>
    </location>
</feature>
<protein>
    <recommendedName>
        <fullName evidence="4">NodB homology domain-containing protein</fullName>
    </recommendedName>
</protein>
<evidence type="ECO:0000256" key="3">
    <source>
        <dbReference type="SAM" id="Phobius"/>
    </source>
</evidence>
<evidence type="ECO:0000256" key="1">
    <source>
        <dbReference type="ARBA" id="ARBA00004613"/>
    </source>
</evidence>
<keyword evidence="3" id="KW-0472">Membrane</keyword>
<proteinExistence type="predicted"/>
<dbReference type="RefSeq" id="WP_213513020.1">
    <property type="nucleotide sequence ID" value="NZ_BOSE01000001.1"/>
</dbReference>
<accession>A0A919YMK8</accession>
<evidence type="ECO:0000313" key="6">
    <source>
        <dbReference type="Proteomes" id="UP000683139"/>
    </source>
</evidence>
<comment type="caution">
    <text evidence="5">The sequence shown here is derived from an EMBL/GenBank/DDBJ whole genome shotgun (WGS) entry which is preliminary data.</text>
</comment>
<dbReference type="PANTHER" id="PTHR34216:SF3">
    <property type="entry name" value="POLY-BETA-1,6-N-ACETYL-D-GLUCOSAMINE N-DEACETYLASE"/>
    <property type="match status" value="1"/>
</dbReference>
<dbReference type="InterPro" id="IPR011330">
    <property type="entry name" value="Glyco_hydro/deAcase_b/a-brl"/>
</dbReference>
<keyword evidence="3" id="KW-0812">Transmembrane</keyword>
<dbReference type="AlphaFoldDB" id="A0A919YMK8"/>
<keyword evidence="3" id="KW-1133">Transmembrane helix</keyword>
<comment type="subcellular location">
    <subcellularLocation>
        <location evidence="1">Secreted</location>
    </subcellularLocation>
</comment>
<dbReference type="InterPro" id="IPR051398">
    <property type="entry name" value="Polysacch_Deacetylase"/>
</dbReference>